<gene>
    <name evidence="2" type="ORF">OXX778_LOCUS23509</name>
</gene>
<evidence type="ECO:0000313" key="3">
    <source>
        <dbReference type="Proteomes" id="UP000663879"/>
    </source>
</evidence>
<protein>
    <submittedName>
        <fullName evidence="2">Uncharacterized protein</fullName>
    </submittedName>
</protein>
<feature type="non-terminal residue" evidence="2">
    <location>
        <position position="1"/>
    </location>
</feature>
<dbReference type="Proteomes" id="UP000663879">
    <property type="component" value="Unassembled WGS sequence"/>
</dbReference>
<dbReference type="EMBL" id="CAJNOC010013203">
    <property type="protein sequence ID" value="CAF1157555.1"/>
    <property type="molecule type" value="Genomic_DNA"/>
</dbReference>
<reference evidence="2" key="1">
    <citation type="submission" date="2021-02" db="EMBL/GenBank/DDBJ databases">
        <authorList>
            <person name="Nowell W R."/>
        </authorList>
    </citation>
    <scope>NUCLEOTIDE SEQUENCE</scope>
    <source>
        <strain evidence="2">Ploen Becks lab</strain>
    </source>
</reference>
<accession>A0A814TC92</accession>
<name>A0A814TC92_9BILA</name>
<proteinExistence type="predicted"/>
<comment type="caution">
    <text evidence="2">The sequence shown here is derived from an EMBL/GenBank/DDBJ whole genome shotgun (WGS) entry which is preliminary data.</text>
</comment>
<evidence type="ECO:0000256" key="1">
    <source>
        <dbReference type="SAM" id="MobiDB-lite"/>
    </source>
</evidence>
<evidence type="ECO:0000313" key="2">
    <source>
        <dbReference type="EMBL" id="CAF1157555.1"/>
    </source>
</evidence>
<feature type="region of interest" description="Disordered" evidence="1">
    <location>
        <begin position="1"/>
        <end position="21"/>
    </location>
</feature>
<dbReference type="AlphaFoldDB" id="A0A814TC92"/>
<feature type="compositionally biased region" description="Low complexity" evidence="1">
    <location>
        <begin position="1"/>
        <end position="16"/>
    </location>
</feature>
<keyword evidence="3" id="KW-1185">Reference proteome</keyword>
<sequence>NQNETSSINKNKTNSNDFIDNLKQTTKNNSKANFELSDNKFFSSNLSRILEESNSEKSELNSEMTFSSIKL</sequence>
<organism evidence="2 3">
    <name type="scientific">Brachionus calyciflorus</name>
    <dbReference type="NCBI Taxonomy" id="104777"/>
    <lineage>
        <taxon>Eukaryota</taxon>
        <taxon>Metazoa</taxon>
        <taxon>Spiralia</taxon>
        <taxon>Gnathifera</taxon>
        <taxon>Rotifera</taxon>
        <taxon>Eurotatoria</taxon>
        <taxon>Monogononta</taxon>
        <taxon>Pseudotrocha</taxon>
        <taxon>Ploima</taxon>
        <taxon>Brachionidae</taxon>
        <taxon>Brachionus</taxon>
    </lineage>
</organism>
<feature type="region of interest" description="Disordered" evidence="1">
    <location>
        <begin position="52"/>
        <end position="71"/>
    </location>
</feature>